<evidence type="ECO:0000259" key="4">
    <source>
        <dbReference type="Pfam" id="PF00061"/>
    </source>
</evidence>
<dbReference type="GO" id="GO:0008289">
    <property type="term" value="F:lipid binding"/>
    <property type="evidence" value="ECO:0007669"/>
    <property type="project" value="UniProtKB-KW"/>
</dbReference>
<reference evidence="5 6" key="1">
    <citation type="submission" date="2018-04" db="EMBL/GenBank/DDBJ databases">
        <title>The genome of golden apple snail Pomacea canaliculata provides insight into stress tolerance and invasive adaptation.</title>
        <authorList>
            <person name="Liu C."/>
            <person name="Liu B."/>
            <person name="Ren Y."/>
            <person name="Zhang Y."/>
            <person name="Wang H."/>
            <person name="Li S."/>
            <person name="Jiang F."/>
            <person name="Yin L."/>
            <person name="Zhang G."/>
            <person name="Qian W."/>
            <person name="Fan W."/>
        </authorList>
    </citation>
    <scope>NUCLEOTIDE SEQUENCE [LARGE SCALE GENOMIC DNA]</scope>
    <source>
        <strain evidence="5">SZHN2017</strain>
        <tissue evidence="5">Muscle</tissue>
    </source>
</reference>
<evidence type="ECO:0000256" key="3">
    <source>
        <dbReference type="SAM" id="MobiDB-lite"/>
    </source>
</evidence>
<protein>
    <recommendedName>
        <fullName evidence="4">Lipocalin/cytosolic fatty-acid binding domain-containing protein</fullName>
    </recommendedName>
</protein>
<feature type="compositionally biased region" description="Polar residues" evidence="3">
    <location>
        <begin position="56"/>
        <end position="68"/>
    </location>
</feature>
<evidence type="ECO:0000256" key="1">
    <source>
        <dbReference type="ARBA" id="ARBA00008390"/>
    </source>
</evidence>
<feature type="region of interest" description="Disordered" evidence="3">
    <location>
        <begin position="20"/>
        <end position="69"/>
    </location>
</feature>
<gene>
    <name evidence="5" type="ORF">C0Q70_07635</name>
</gene>
<keyword evidence="2" id="KW-0446">Lipid-binding</keyword>
<dbReference type="PRINTS" id="PR00178">
    <property type="entry name" value="FATTYACIDBP"/>
</dbReference>
<dbReference type="AlphaFoldDB" id="A0A2T7PFK6"/>
<dbReference type="PANTHER" id="PTHR11955">
    <property type="entry name" value="FATTY ACID BINDING PROTEIN"/>
    <property type="match status" value="1"/>
</dbReference>
<keyword evidence="6" id="KW-1185">Reference proteome</keyword>
<dbReference type="InterPro" id="IPR000566">
    <property type="entry name" value="Lipocln_cytosolic_FA-bd_dom"/>
</dbReference>
<evidence type="ECO:0000313" key="6">
    <source>
        <dbReference type="Proteomes" id="UP000245119"/>
    </source>
</evidence>
<dbReference type="Pfam" id="PF00061">
    <property type="entry name" value="Lipocalin"/>
    <property type="match status" value="1"/>
</dbReference>
<dbReference type="OrthoDB" id="412780at2759"/>
<comment type="caution">
    <text evidence="5">The sequence shown here is derived from an EMBL/GenBank/DDBJ whole genome shotgun (WGS) entry which is preliminary data.</text>
</comment>
<dbReference type="SUPFAM" id="SSF50814">
    <property type="entry name" value="Lipocalins"/>
    <property type="match status" value="1"/>
</dbReference>
<evidence type="ECO:0000313" key="5">
    <source>
        <dbReference type="EMBL" id="PVD32206.1"/>
    </source>
</evidence>
<dbReference type="InterPro" id="IPR000463">
    <property type="entry name" value="Fatty_acid-bd"/>
</dbReference>
<dbReference type="InterPro" id="IPR031259">
    <property type="entry name" value="ILBP"/>
</dbReference>
<dbReference type="InterPro" id="IPR012674">
    <property type="entry name" value="Calycin"/>
</dbReference>
<organism evidence="5 6">
    <name type="scientific">Pomacea canaliculata</name>
    <name type="common">Golden apple snail</name>
    <dbReference type="NCBI Taxonomy" id="400727"/>
    <lineage>
        <taxon>Eukaryota</taxon>
        <taxon>Metazoa</taxon>
        <taxon>Spiralia</taxon>
        <taxon>Lophotrochozoa</taxon>
        <taxon>Mollusca</taxon>
        <taxon>Gastropoda</taxon>
        <taxon>Caenogastropoda</taxon>
        <taxon>Architaenioglossa</taxon>
        <taxon>Ampullarioidea</taxon>
        <taxon>Ampullariidae</taxon>
        <taxon>Pomacea</taxon>
    </lineage>
</organism>
<feature type="domain" description="Lipocalin/cytosolic fatty-acid binding" evidence="4">
    <location>
        <begin position="84"/>
        <end position="191"/>
    </location>
</feature>
<proteinExistence type="inferred from homology"/>
<dbReference type="CDD" id="cd00742">
    <property type="entry name" value="FABP"/>
    <property type="match status" value="1"/>
</dbReference>
<comment type="similarity">
    <text evidence="1">Belongs to the calycin superfamily. Fatty-acid binding protein (FABP) family.</text>
</comment>
<dbReference type="Gene3D" id="2.40.128.20">
    <property type="match status" value="1"/>
</dbReference>
<accession>A0A2T7PFK6</accession>
<dbReference type="EMBL" id="PZQS01000004">
    <property type="protein sequence ID" value="PVD32206.1"/>
    <property type="molecule type" value="Genomic_DNA"/>
</dbReference>
<sequence length="202" mass="22581">MPPGVTGVTGVRTHPHAAADFQQADVNNGRLKMVEEQKDKLRKPLALGAKEDAESDSSTSDNEEQPGSSKAIVKRPAFYGSVLGMWRLQSSEFFDEFLQDLGVSHLRRRLSLNLGTFEEILRDGDNWTIRISTPIKAKEINFQIQKPFEIKSFDGKLVKVVITLDAELKKMVVRQLRTSPGESLVNIVREVLPDDSMRSVSS</sequence>
<evidence type="ECO:0000256" key="2">
    <source>
        <dbReference type="ARBA" id="ARBA00023121"/>
    </source>
</evidence>
<name>A0A2T7PFK6_POMCA</name>
<dbReference type="Proteomes" id="UP000245119">
    <property type="component" value="Linkage Group LG4"/>
</dbReference>